<evidence type="ECO:0000313" key="3">
    <source>
        <dbReference type="Proteomes" id="UP000239485"/>
    </source>
</evidence>
<name>A0A2S6IT09_9ACTN</name>
<feature type="region of interest" description="Disordered" evidence="1">
    <location>
        <begin position="1"/>
        <end position="40"/>
    </location>
</feature>
<dbReference type="EMBL" id="PTJD01000004">
    <property type="protein sequence ID" value="PPK97387.1"/>
    <property type="molecule type" value="Genomic_DNA"/>
</dbReference>
<reference evidence="2 3" key="1">
    <citation type="submission" date="2018-02" db="EMBL/GenBank/DDBJ databases">
        <title>Genomic Encyclopedia of Archaeal and Bacterial Type Strains, Phase II (KMG-II): from individual species to whole genera.</title>
        <authorList>
            <person name="Goeker M."/>
        </authorList>
    </citation>
    <scope>NUCLEOTIDE SEQUENCE [LARGE SCALE GENOMIC DNA]</scope>
    <source>
        <strain evidence="2 3">DSM 22857</strain>
    </source>
</reference>
<gene>
    <name evidence="2" type="ORF">CLV92_104208</name>
</gene>
<comment type="caution">
    <text evidence="2">The sequence shown here is derived from an EMBL/GenBank/DDBJ whole genome shotgun (WGS) entry which is preliminary data.</text>
</comment>
<dbReference type="AlphaFoldDB" id="A0A2S6IT09"/>
<feature type="compositionally biased region" description="Acidic residues" evidence="1">
    <location>
        <begin position="1"/>
        <end position="16"/>
    </location>
</feature>
<evidence type="ECO:0000313" key="2">
    <source>
        <dbReference type="EMBL" id="PPK97387.1"/>
    </source>
</evidence>
<feature type="compositionally biased region" description="Basic and acidic residues" evidence="1">
    <location>
        <begin position="21"/>
        <end position="40"/>
    </location>
</feature>
<accession>A0A2S6IT09</accession>
<organism evidence="2 3">
    <name type="scientific">Kineococcus xinjiangensis</name>
    <dbReference type="NCBI Taxonomy" id="512762"/>
    <lineage>
        <taxon>Bacteria</taxon>
        <taxon>Bacillati</taxon>
        <taxon>Actinomycetota</taxon>
        <taxon>Actinomycetes</taxon>
        <taxon>Kineosporiales</taxon>
        <taxon>Kineosporiaceae</taxon>
        <taxon>Kineococcus</taxon>
    </lineage>
</organism>
<evidence type="ECO:0000256" key="1">
    <source>
        <dbReference type="SAM" id="MobiDB-lite"/>
    </source>
</evidence>
<dbReference type="Proteomes" id="UP000239485">
    <property type="component" value="Unassembled WGS sequence"/>
</dbReference>
<keyword evidence="3" id="KW-1185">Reference proteome</keyword>
<proteinExistence type="predicted"/>
<sequence>MSETETPEIPELEQDEAVAPRPEEDVADVARAEPDTEPHA</sequence>
<dbReference type="RefSeq" id="WP_281256907.1">
    <property type="nucleotide sequence ID" value="NZ_PTJD01000004.1"/>
</dbReference>
<protein>
    <submittedName>
        <fullName evidence="2">Uncharacterized protein</fullName>
    </submittedName>
</protein>